<name>A0A0E2LNR3_PORGN</name>
<reference evidence="2 3" key="1">
    <citation type="submission" date="2013-06" db="EMBL/GenBank/DDBJ databases">
        <authorList>
            <person name="Weinstock G."/>
            <person name="Sodergren E."/>
            <person name="Lobos E.A."/>
            <person name="Fulton L."/>
            <person name="Fulton R."/>
            <person name="Courtney L."/>
            <person name="Fronick C."/>
            <person name="O'Laughlin M."/>
            <person name="Godfrey J."/>
            <person name="Wilson R.M."/>
            <person name="Miner T."/>
            <person name="Farmer C."/>
            <person name="Delehaunty K."/>
            <person name="Cordes M."/>
            <person name="Minx P."/>
            <person name="Tomlinson C."/>
            <person name="Chen J."/>
            <person name="Wollam A."/>
            <person name="Pepin K.H."/>
            <person name="Bhonagiri V."/>
            <person name="Zhang X."/>
            <person name="Warren W."/>
            <person name="Mitreva M."/>
            <person name="Mardis E.R."/>
            <person name="Wilson R.K."/>
        </authorList>
    </citation>
    <scope>NUCLEOTIDE SEQUENCE [LARGE SCALE GENOMIC DNA]</scope>
    <source>
        <strain evidence="2 3">F0570</strain>
    </source>
</reference>
<protein>
    <recommendedName>
        <fullName evidence="4">Lipoprotein</fullName>
    </recommendedName>
</protein>
<gene>
    <name evidence="2" type="ORF">HMPREF1555_02058</name>
</gene>
<dbReference type="SUPFAM" id="SSF50969">
    <property type="entry name" value="YVTN repeat-like/Quinoprotein amine dehydrogenase"/>
    <property type="match status" value="1"/>
</dbReference>
<comment type="caution">
    <text evidence="2">The sequence shown here is derived from an EMBL/GenBank/DDBJ whole genome shotgun (WGS) entry which is preliminary data.</text>
</comment>
<dbReference type="InterPro" id="IPR011044">
    <property type="entry name" value="Quino_amine_DH_bsu"/>
</dbReference>
<feature type="chain" id="PRO_5002398571" description="Lipoprotein" evidence="1">
    <location>
        <begin position="19"/>
        <end position="350"/>
    </location>
</feature>
<dbReference type="Proteomes" id="UP000016630">
    <property type="component" value="Unassembled WGS sequence"/>
</dbReference>
<evidence type="ECO:0008006" key="4">
    <source>
        <dbReference type="Google" id="ProtNLM"/>
    </source>
</evidence>
<dbReference type="PROSITE" id="PS51257">
    <property type="entry name" value="PROKAR_LIPOPROTEIN"/>
    <property type="match status" value="1"/>
</dbReference>
<feature type="signal peptide" evidence="1">
    <location>
        <begin position="1"/>
        <end position="18"/>
    </location>
</feature>
<dbReference type="EMBL" id="AWUW01000140">
    <property type="protein sequence ID" value="ERJ64095.1"/>
    <property type="molecule type" value="Genomic_DNA"/>
</dbReference>
<dbReference type="HOGENOM" id="CLU_067551_0_0_10"/>
<evidence type="ECO:0000313" key="3">
    <source>
        <dbReference type="Proteomes" id="UP000016630"/>
    </source>
</evidence>
<keyword evidence="1" id="KW-0732">Signal</keyword>
<dbReference type="AlphaFoldDB" id="A0A0E2LNR3"/>
<evidence type="ECO:0000313" key="2">
    <source>
        <dbReference type="EMBL" id="ERJ64095.1"/>
    </source>
</evidence>
<evidence type="ECO:0000256" key="1">
    <source>
        <dbReference type="SAM" id="SignalP"/>
    </source>
</evidence>
<dbReference type="RefSeq" id="WP_021665980.1">
    <property type="nucleotide sequence ID" value="NZ_KI259218.1"/>
</dbReference>
<proteinExistence type="predicted"/>
<accession>A0A0E2LNR3</accession>
<dbReference type="PATRIC" id="fig|1227271.3.peg.1807"/>
<sequence length="350" mass="39690">MKRLFVLIVPILVTCVFSACKDSAHSNQEVIVTIGDFGPAKSLLPSKTESIAPVQNPFWIIDCGDFLVSHDEVDNHAYIVIRKSDLRVATLLCPIGEGPEEYLDPMLCFYSYENKTLSIFDPDKSLLTTIDIDKSVETDSTVVDSRVSFVKTGKRIHRLFTAVSGDRLAYVFEGLNFAFYRVSPEKQLMDTDLCSSKINLLEKNKSQELYVAQSLQAFDEKKGVFFAAYSAIPRFDLIDIKNGCRKKIFFERKVSPDQAAEILKERNTRYTWSIAYSAEHVYVGYYMDAQSYEEDNSTHILVFDWEGNPVKHLVLPIPAKSFAVSQDGKKLYTLNESETQPNSISVYDIK</sequence>
<organism evidence="2 3">
    <name type="scientific">Porphyromonas gingivalis F0570</name>
    <dbReference type="NCBI Taxonomy" id="1227271"/>
    <lineage>
        <taxon>Bacteria</taxon>
        <taxon>Pseudomonadati</taxon>
        <taxon>Bacteroidota</taxon>
        <taxon>Bacteroidia</taxon>
        <taxon>Bacteroidales</taxon>
        <taxon>Porphyromonadaceae</taxon>
        <taxon>Porphyromonas</taxon>
    </lineage>
</organism>
<dbReference type="Pfam" id="PF15869">
    <property type="entry name" value="TolB_like"/>
    <property type="match status" value="1"/>
</dbReference>